<comment type="cofactor">
    <cofactor evidence="1 7">
        <name>pyridoxal 5'-phosphate</name>
        <dbReference type="ChEBI" id="CHEBI:597326"/>
    </cofactor>
</comment>
<keyword evidence="4" id="KW-0028">Amino-acid biosynthesis</keyword>
<evidence type="ECO:0000256" key="8">
    <source>
        <dbReference type="SAM" id="MobiDB-lite"/>
    </source>
</evidence>
<evidence type="ECO:0000313" key="9">
    <source>
        <dbReference type="EMBL" id="AGT02786.1"/>
    </source>
</evidence>
<dbReference type="GO" id="GO:0008652">
    <property type="term" value="P:amino acid biosynthetic process"/>
    <property type="evidence" value="ECO:0007669"/>
    <property type="project" value="UniProtKB-KW"/>
</dbReference>
<accession>U5KM12</accession>
<evidence type="ECO:0000256" key="3">
    <source>
        <dbReference type="ARBA" id="ARBA00012224"/>
    </source>
</evidence>
<dbReference type="InterPro" id="IPR015421">
    <property type="entry name" value="PyrdxlP-dep_Trfase_major"/>
</dbReference>
<evidence type="ECO:0000256" key="7">
    <source>
        <dbReference type="RuleBase" id="RU362118"/>
    </source>
</evidence>
<dbReference type="PANTHER" id="PTHR11808:SF50">
    <property type="entry name" value="CYSTATHIONINE BETA-LYASE"/>
    <property type="match status" value="1"/>
</dbReference>
<dbReference type="GO" id="GO:0005737">
    <property type="term" value="C:cytoplasm"/>
    <property type="evidence" value="ECO:0007669"/>
    <property type="project" value="TreeGrafter"/>
</dbReference>
<dbReference type="EMBL" id="KC584058">
    <property type="protein sequence ID" value="AGT02786.1"/>
    <property type="molecule type" value="Genomic_DNA"/>
</dbReference>
<comment type="similarity">
    <text evidence="2 7">Belongs to the trans-sulfuration enzymes family.</text>
</comment>
<dbReference type="GO" id="GO:0047804">
    <property type="term" value="F:cysteine-S-conjugate beta-lyase activity"/>
    <property type="evidence" value="ECO:0007669"/>
    <property type="project" value="UniProtKB-EC"/>
</dbReference>
<dbReference type="EC" id="4.4.1.13" evidence="3"/>
<dbReference type="InterPro" id="IPR054542">
    <property type="entry name" value="Cys_met_metab_PP"/>
</dbReference>
<keyword evidence="6 9" id="KW-0456">Lyase</keyword>
<evidence type="ECO:0000256" key="1">
    <source>
        <dbReference type="ARBA" id="ARBA00001933"/>
    </source>
</evidence>
<feature type="region of interest" description="Disordered" evidence="8">
    <location>
        <begin position="425"/>
        <end position="474"/>
    </location>
</feature>
<organism evidence="9">
    <name type="scientific">Angomonas desouzai</name>
    <dbReference type="NCBI Taxonomy" id="59800"/>
    <lineage>
        <taxon>Eukaryota</taxon>
        <taxon>Discoba</taxon>
        <taxon>Euglenozoa</taxon>
        <taxon>Kinetoplastea</taxon>
        <taxon>Metakinetoplastina</taxon>
        <taxon>Trypanosomatida</taxon>
        <taxon>Trypanosomatidae</taxon>
        <taxon>Strigomonadinae</taxon>
        <taxon>Angomonas</taxon>
    </lineage>
</organism>
<dbReference type="GO" id="GO:0030170">
    <property type="term" value="F:pyridoxal phosphate binding"/>
    <property type="evidence" value="ECO:0007669"/>
    <property type="project" value="InterPro"/>
</dbReference>
<evidence type="ECO:0000256" key="4">
    <source>
        <dbReference type="ARBA" id="ARBA00022605"/>
    </source>
</evidence>
<reference evidence="9" key="1">
    <citation type="submission" date="2013-02" db="EMBL/GenBank/DDBJ databases">
        <title>Genomic Cooperation Between Trypanosomatids and Their Bacterial Endosymbionts in the Synthesis of Essential Amino Acids Heavily Influenced by Multiple Lateral Gene Transfer Events.</title>
        <authorList>
            <person name="Alves J.M.P."/>
            <person name="Klein C."/>
            <person name="Maia da Silva F."/>
            <person name="Costa Martins A.G."/>
            <person name="Serrano M.G."/>
            <person name="Buck G.A."/>
            <person name="Vasconcelos A.T.R."/>
            <person name="France-Sagot M."/>
            <person name="Teixeira M.M.G."/>
            <person name="Motta M.C.M."/>
            <person name="Camargo E.P."/>
        </authorList>
    </citation>
    <scope>NUCLEOTIDE SEQUENCE</scope>
</reference>
<proteinExistence type="inferred from homology"/>
<evidence type="ECO:0000256" key="6">
    <source>
        <dbReference type="ARBA" id="ARBA00023239"/>
    </source>
</evidence>
<name>U5KM12_9TRYP</name>
<keyword evidence="5 7" id="KW-0663">Pyridoxal phosphate</keyword>
<evidence type="ECO:0000256" key="2">
    <source>
        <dbReference type="ARBA" id="ARBA00009077"/>
    </source>
</evidence>
<protein>
    <recommendedName>
        <fullName evidence="3">cysteine-S-conjugate beta-lyase</fullName>
        <ecNumber evidence="3">4.4.1.13</ecNumber>
    </recommendedName>
</protein>
<dbReference type="AlphaFoldDB" id="U5KM12"/>
<dbReference type="InterPro" id="IPR000277">
    <property type="entry name" value="Cys/Met-Metab_PyrdxlP-dep_enz"/>
</dbReference>
<sequence length="498" mass="54575">MSRQSVSPVTDSIPVDVHSEKMDPMERISALETEILFLRDKVSQMELLHAVSAAHQPNHTVLSALASERAHYEAASEPTCYDIEGETGDYNDLPTYPRRPHFNEAAQHPSTHIVTFDGNANDPYHPSSTPIYQTATFVQPDISEFGPYDYSRSGNPTRTALETLVAQLEGAHAAFAFSSGMAALQTLVTTVGTGNVILASSDLYGGMHRLLTQITAHLGIEVVFVETWRLDKVKEQLEKYKDRVKLLHLESPTNPLMRIVDIRAIAELAHGYGAEVSIDNTMMSPVRCTPLELGCDYSMHSATKFLCGHSDTMCGVLCTKTEALSKRVAFLQNAQGNALAPFDCWLLLRGIKTLSIRVEKQELNAVAVALFLARQKHVVRKLHYAGLNPKVFKDIISLDEASFDIHRLQTTALAACSPLKPAVRNAPAPSSAPASSSSSPSASAAATPSSRCRVSFLTPPSRRRSAPSPETSSVFRSVLSRLKTFWPTFLRPSRPPPR</sequence>
<dbReference type="InterPro" id="IPR015424">
    <property type="entry name" value="PyrdxlP-dep_Trfase"/>
</dbReference>
<dbReference type="GO" id="GO:0019346">
    <property type="term" value="P:transsulfuration"/>
    <property type="evidence" value="ECO:0007669"/>
    <property type="project" value="InterPro"/>
</dbReference>
<evidence type="ECO:0000256" key="5">
    <source>
        <dbReference type="ARBA" id="ARBA00022898"/>
    </source>
</evidence>
<dbReference type="PROSITE" id="PS00868">
    <property type="entry name" value="CYS_MET_METAB_PP"/>
    <property type="match status" value="1"/>
</dbReference>
<dbReference type="SUPFAM" id="SSF53383">
    <property type="entry name" value="PLP-dependent transferases"/>
    <property type="match status" value="1"/>
</dbReference>
<dbReference type="FunFam" id="3.40.640.10:FF:000009">
    <property type="entry name" value="Cystathionine gamma-synthase homolog"/>
    <property type="match status" value="1"/>
</dbReference>
<dbReference type="PANTHER" id="PTHR11808">
    <property type="entry name" value="TRANS-SULFURATION ENZYME FAMILY MEMBER"/>
    <property type="match status" value="1"/>
</dbReference>
<dbReference type="Pfam" id="PF01053">
    <property type="entry name" value="Cys_Met_Meta_PP"/>
    <property type="match status" value="1"/>
</dbReference>
<feature type="compositionally biased region" description="Low complexity" evidence="8">
    <location>
        <begin position="426"/>
        <end position="450"/>
    </location>
</feature>
<dbReference type="Gene3D" id="3.40.640.10">
    <property type="entry name" value="Type I PLP-dependent aspartate aminotransferase-like (Major domain)"/>
    <property type="match status" value="1"/>
</dbReference>